<gene>
    <name evidence="6" type="ORF">GCM10010994_17000</name>
</gene>
<name>A0A916XBM3_9HYPH</name>
<dbReference type="GO" id="GO:0016020">
    <property type="term" value="C:membrane"/>
    <property type="evidence" value="ECO:0007669"/>
    <property type="project" value="InterPro"/>
</dbReference>
<reference evidence="6" key="1">
    <citation type="journal article" date="2014" name="Int. J. Syst. Evol. Microbiol.">
        <title>Complete genome sequence of Corynebacterium casei LMG S-19264T (=DSM 44701T), isolated from a smear-ripened cheese.</title>
        <authorList>
            <consortium name="US DOE Joint Genome Institute (JGI-PGF)"/>
            <person name="Walter F."/>
            <person name="Albersmeier A."/>
            <person name="Kalinowski J."/>
            <person name="Ruckert C."/>
        </authorList>
    </citation>
    <scope>NUCLEOTIDE SEQUENCE</scope>
    <source>
        <strain evidence="6">CGMCC 1.12919</strain>
    </source>
</reference>
<accession>A0A916XBM3</accession>
<dbReference type="InterPro" id="IPR058649">
    <property type="entry name" value="CzcB_C"/>
</dbReference>
<dbReference type="Gene3D" id="2.40.420.20">
    <property type="match status" value="1"/>
</dbReference>
<dbReference type="Pfam" id="PF25975">
    <property type="entry name" value="CzcB_C"/>
    <property type="match status" value="1"/>
</dbReference>
<protein>
    <recommendedName>
        <fullName evidence="5">CzcB-like C-terminal circularly permuted SH3-like domain-containing protein</fullName>
    </recommendedName>
</protein>
<proteinExistence type="inferred from homology"/>
<keyword evidence="2" id="KW-0813">Transport</keyword>
<organism evidence="6 7">
    <name type="scientific">Chelatococcus reniformis</name>
    <dbReference type="NCBI Taxonomy" id="1494448"/>
    <lineage>
        <taxon>Bacteria</taxon>
        <taxon>Pseudomonadati</taxon>
        <taxon>Pseudomonadota</taxon>
        <taxon>Alphaproteobacteria</taxon>
        <taxon>Hyphomicrobiales</taxon>
        <taxon>Chelatococcaceae</taxon>
        <taxon>Chelatococcus</taxon>
    </lineage>
</organism>
<comment type="caution">
    <text evidence="6">The sequence shown here is derived from an EMBL/GenBank/DDBJ whole genome shotgun (WGS) entry which is preliminary data.</text>
</comment>
<feature type="domain" description="CzcB-like C-terminal circularly permuted SH3-like" evidence="5">
    <location>
        <begin position="498"/>
        <end position="549"/>
    </location>
</feature>
<evidence type="ECO:0000256" key="2">
    <source>
        <dbReference type="ARBA" id="ARBA00022448"/>
    </source>
</evidence>
<dbReference type="RefSeq" id="WP_188608741.1">
    <property type="nucleotide sequence ID" value="NZ_BMGG01000003.1"/>
</dbReference>
<feature type="chain" id="PRO_5036988154" description="CzcB-like C-terminal circularly permuted SH3-like domain-containing protein" evidence="4">
    <location>
        <begin position="26"/>
        <end position="556"/>
    </location>
</feature>
<feature type="signal peptide" evidence="4">
    <location>
        <begin position="1"/>
        <end position="25"/>
    </location>
</feature>
<dbReference type="GO" id="GO:0046914">
    <property type="term" value="F:transition metal ion binding"/>
    <property type="evidence" value="ECO:0007669"/>
    <property type="project" value="TreeGrafter"/>
</dbReference>
<sequence length="556" mass="57437">MHVRFAAALGAAALAAALLTTGAQAHEGHDHGETPASSATPAAPRGEAASAEVELVAAVREGVLSVYLDRFATNEPITGASVAVEAPDGPVTLKPEPEGRYTVAVPWLGKQGRHDLLLTLTVDGADDVLPVTIVVPSSPEAGGVPDGAATHRSERLLPADPLLSGVALLAFALGVAATLLVRRRRAAPAVAVLALALPLAVATARAHEGDDHGEAGGAPPAAAGSDLARRQPDGSVFVPKPVQRILAIRTVVSEAESHGRTTELPGRIVPDPNASGVVQSSVGGRLSAPSGGFPRLGTAVRKGTVLAYVTPPVQRVDVSDMRQRQGELDQQIATVERRVARYRRLVGSGAVSQVQLEEATDELQGLRDRRAALDTVRQEPEPLVAPVDGVVAESTAVAGQMAAPGAVVFQVVDPARLWVEALSFDAVAGASAATARLADGRVLQLAYQGAGLADRNQSVPVQFAIRGDTSGLRIGQFVTVQVGTGGREHGLALPRASVVRSSSGQEVVYEHVTAERFAARPVRTTTLDGGRVLIEAGLSPGKRIVTQGAELLDQVR</sequence>
<evidence type="ECO:0000259" key="5">
    <source>
        <dbReference type="Pfam" id="PF25975"/>
    </source>
</evidence>
<reference evidence="6" key="2">
    <citation type="submission" date="2020-09" db="EMBL/GenBank/DDBJ databases">
        <authorList>
            <person name="Sun Q."/>
            <person name="Zhou Y."/>
        </authorList>
    </citation>
    <scope>NUCLEOTIDE SEQUENCE</scope>
    <source>
        <strain evidence="6">CGMCC 1.12919</strain>
    </source>
</reference>
<dbReference type="NCBIfam" id="TIGR01730">
    <property type="entry name" value="RND_mfp"/>
    <property type="match status" value="1"/>
</dbReference>
<evidence type="ECO:0000256" key="4">
    <source>
        <dbReference type="SAM" id="SignalP"/>
    </source>
</evidence>
<dbReference type="Gene3D" id="2.40.50.100">
    <property type="match status" value="1"/>
</dbReference>
<dbReference type="Proteomes" id="UP000637002">
    <property type="component" value="Unassembled WGS sequence"/>
</dbReference>
<dbReference type="PANTHER" id="PTHR30097">
    <property type="entry name" value="CATION EFFLUX SYSTEM PROTEIN CUSB"/>
    <property type="match status" value="1"/>
</dbReference>
<evidence type="ECO:0000313" key="7">
    <source>
        <dbReference type="Proteomes" id="UP000637002"/>
    </source>
</evidence>
<feature type="compositionally biased region" description="Low complexity" evidence="3">
    <location>
        <begin position="34"/>
        <end position="47"/>
    </location>
</feature>
<dbReference type="InterPro" id="IPR006143">
    <property type="entry name" value="RND_pump_MFP"/>
</dbReference>
<feature type="region of interest" description="Disordered" evidence="3">
    <location>
        <begin position="25"/>
        <end position="47"/>
    </location>
</feature>
<evidence type="ECO:0000256" key="3">
    <source>
        <dbReference type="SAM" id="MobiDB-lite"/>
    </source>
</evidence>
<dbReference type="GO" id="GO:0060003">
    <property type="term" value="P:copper ion export"/>
    <property type="evidence" value="ECO:0007669"/>
    <property type="project" value="TreeGrafter"/>
</dbReference>
<dbReference type="PANTHER" id="PTHR30097:SF15">
    <property type="entry name" value="CATION EFFLUX SYSTEM PROTEIN CUSB"/>
    <property type="match status" value="1"/>
</dbReference>
<dbReference type="EMBL" id="BMGG01000003">
    <property type="protein sequence ID" value="GGC58739.1"/>
    <property type="molecule type" value="Genomic_DNA"/>
</dbReference>
<keyword evidence="4" id="KW-0732">Signal</keyword>
<keyword evidence="7" id="KW-1185">Reference proteome</keyword>
<dbReference type="SUPFAM" id="SSF111369">
    <property type="entry name" value="HlyD-like secretion proteins"/>
    <property type="match status" value="1"/>
</dbReference>
<dbReference type="Gene3D" id="1.10.287.470">
    <property type="entry name" value="Helix hairpin bin"/>
    <property type="match status" value="1"/>
</dbReference>
<evidence type="ECO:0000313" key="6">
    <source>
        <dbReference type="EMBL" id="GGC58739.1"/>
    </source>
</evidence>
<comment type="similarity">
    <text evidence="1">Belongs to the membrane fusion protein (MFP) (TC 8.A.1) family.</text>
</comment>
<dbReference type="GO" id="GO:0015679">
    <property type="term" value="P:plasma membrane copper ion transport"/>
    <property type="evidence" value="ECO:0007669"/>
    <property type="project" value="TreeGrafter"/>
</dbReference>
<dbReference type="InterPro" id="IPR051909">
    <property type="entry name" value="MFP_Cation_Efflux"/>
</dbReference>
<dbReference type="GO" id="GO:0022857">
    <property type="term" value="F:transmembrane transporter activity"/>
    <property type="evidence" value="ECO:0007669"/>
    <property type="project" value="InterPro"/>
</dbReference>
<dbReference type="GO" id="GO:0030288">
    <property type="term" value="C:outer membrane-bounded periplasmic space"/>
    <property type="evidence" value="ECO:0007669"/>
    <property type="project" value="TreeGrafter"/>
</dbReference>
<feature type="region of interest" description="Disordered" evidence="3">
    <location>
        <begin position="208"/>
        <end position="235"/>
    </location>
</feature>
<dbReference type="AlphaFoldDB" id="A0A916XBM3"/>
<evidence type="ECO:0000256" key="1">
    <source>
        <dbReference type="ARBA" id="ARBA00009477"/>
    </source>
</evidence>